<accession>A0ABQ8PQU3</accession>
<feature type="region of interest" description="Disordered" evidence="5">
    <location>
        <begin position="109"/>
        <end position="146"/>
    </location>
</feature>
<dbReference type="Proteomes" id="UP001151295">
    <property type="component" value="Unassembled WGS sequence"/>
</dbReference>
<dbReference type="SUPFAM" id="SSF54768">
    <property type="entry name" value="dsRNA-binding domain-like"/>
    <property type="match status" value="1"/>
</dbReference>
<evidence type="ECO:0000313" key="7">
    <source>
        <dbReference type="Proteomes" id="UP001151295"/>
    </source>
</evidence>
<organism evidence="6 7">
    <name type="scientific">Coemansia umbellata</name>
    <dbReference type="NCBI Taxonomy" id="1424467"/>
    <lineage>
        <taxon>Eukaryota</taxon>
        <taxon>Fungi</taxon>
        <taxon>Fungi incertae sedis</taxon>
        <taxon>Zoopagomycota</taxon>
        <taxon>Kickxellomycotina</taxon>
        <taxon>Kickxellomycetes</taxon>
        <taxon>Kickxellales</taxon>
        <taxon>Kickxellaceae</taxon>
        <taxon>Coemansia</taxon>
    </lineage>
</organism>
<sequence length="626" mass="69167">MQIKCCLLSSPDIDWSSQCTENAVVAYWLVIWYTLNIKLLDGQPEIGTINYSKLRAILGPLYYLPSEPDISLFNSVLALSGANFMNECIGPEITYYSSLHLCIVPTTSSDYESSTASDDVQGTTTSDVYQDTTTSSGYESSAISDDARNTTTSEYYEVITISNDYDVTTASNDYQASSAFQYRSTVTVIVNNFIYPAHINNKQASMAQYAQKAREEQESGKFEPFSPADVQRMQSMLSRKLGPEHVSTRQGMGGIRLSYIEGWRIISIANQVFGFNGWRSSIQNLSIDYIDVVEGERFCIGASCVVRVTLRDGTYREDVGFGMIENTKSKGQALEKVKKEAVTDGLKRAMRQFGNVLGNCVYDKDYLKNMNQVQKQPRGRITGDTLFRYADLENGNNDSNGFTSVPSVNNSGPTKSTHHHRGQAPEENISGSGNGNEVQALSVANVGSNNGPPGQQQNNDTAEFDLDYMYDDVLDMMVDLETDRPIIPEYPSSGYVDDAPLTRDIQKHPVPSPQTPANKIHTPMSTASSVNSNSTPGSVRPNEPFNRNQMHPPSARNLSFGTPPQPPHASLLSGSLSRQQHQHQHQHQQQQQQQQQPGTSEATTSARLKSFADVSSFVPASHKYSE</sequence>
<feature type="region of interest" description="Disordered" evidence="5">
    <location>
        <begin position="485"/>
        <end position="626"/>
    </location>
</feature>
<feature type="region of interest" description="Disordered" evidence="5">
    <location>
        <begin position="395"/>
        <end position="436"/>
    </location>
</feature>
<gene>
    <name evidence="6" type="primary">RAD52</name>
    <name evidence="6" type="ORF">EDC05_001766</name>
</gene>
<feature type="compositionally biased region" description="Polar residues" evidence="5">
    <location>
        <begin position="137"/>
        <end position="146"/>
    </location>
</feature>
<proteinExistence type="inferred from homology"/>
<feature type="compositionally biased region" description="Low complexity" evidence="5">
    <location>
        <begin position="123"/>
        <end position="136"/>
    </location>
</feature>
<feature type="compositionally biased region" description="Polar residues" evidence="5">
    <location>
        <begin position="597"/>
        <end position="607"/>
    </location>
</feature>
<comment type="caution">
    <text evidence="6">The sequence shown here is derived from an EMBL/GenBank/DDBJ whole genome shotgun (WGS) entry which is preliminary data.</text>
</comment>
<dbReference type="Gene3D" id="3.30.390.80">
    <property type="entry name" value="DNA repair protein Rad52/59/22"/>
    <property type="match status" value="1"/>
</dbReference>
<keyword evidence="4" id="KW-0234">DNA repair</keyword>
<keyword evidence="3" id="KW-0233">DNA recombination</keyword>
<dbReference type="InterPro" id="IPR007232">
    <property type="entry name" value="Rad52_Rad59_Rad22"/>
</dbReference>
<feature type="compositionally biased region" description="Low complexity" evidence="5">
    <location>
        <begin position="587"/>
        <end position="596"/>
    </location>
</feature>
<dbReference type="InterPro" id="IPR042525">
    <property type="entry name" value="Rad52_Rad59_Rad22_sf"/>
</dbReference>
<dbReference type="PANTHER" id="PTHR12132">
    <property type="entry name" value="DNA REPAIR AND RECOMBINATION PROTEIN RAD52, RAD59"/>
    <property type="match status" value="1"/>
</dbReference>
<name>A0ABQ8PQU3_9FUNG</name>
<feature type="compositionally biased region" description="Polar residues" evidence="5">
    <location>
        <begin position="109"/>
        <end position="122"/>
    </location>
</feature>
<feature type="compositionally biased region" description="Polar residues" evidence="5">
    <location>
        <begin position="395"/>
        <end position="415"/>
    </location>
</feature>
<keyword evidence="2" id="KW-0227">DNA damage</keyword>
<reference evidence="6" key="1">
    <citation type="submission" date="2022-07" db="EMBL/GenBank/DDBJ databases">
        <title>Phylogenomic reconstructions and comparative analyses of Kickxellomycotina fungi.</title>
        <authorList>
            <person name="Reynolds N.K."/>
            <person name="Stajich J.E."/>
            <person name="Barry K."/>
            <person name="Grigoriev I.V."/>
            <person name="Crous P."/>
            <person name="Smith M.E."/>
        </authorList>
    </citation>
    <scope>NUCLEOTIDE SEQUENCE</scope>
    <source>
        <strain evidence="6">BCRC 34882</strain>
    </source>
</reference>
<evidence type="ECO:0000256" key="4">
    <source>
        <dbReference type="ARBA" id="ARBA00023204"/>
    </source>
</evidence>
<evidence type="ECO:0000256" key="1">
    <source>
        <dbReference type="ARBA" id="ARBA00006638"/>
    </source>
</evidence>
<evidence type="ECO:0000313" key="6">
    <source>
        <dbReference type="EMBL" id="KAJ1994096.1"/>
    </source>
</evidence>
<dbReference type="Pfam" id="PF04098">
    <property type="entry name" value="Rad52_Rad22"/>
    <property type="match status" value="1"/>
</dbReference>
<dbReference type="PANTHER" id="PTHR12132:SF1">
    <property type="entry name" value="DNA REPAIR PROTEIN RAD52 HOMOLOG"/>
    <property type="match status" value="1"/>
</dbReference>
<feature type="compositionally biased region" description="Polar residues" evidence="5">
    <location>
        <begin position="545"/>
        <end position="562"/>
    </location>
</feature>
<evidence type="ECO:0000256" key="2">
    <source>
        <dbReference type="ARBA" id="ARBA00022763"/>
    </source>
</evidence>
<dbReference type="EMBL" id="JANBQD010000014">
    <property type="protein sequence ID" value="KAJ1994096.1"/>
    <property type="molecule type" value="Genomic_DNA"/>
</dbReference>
<keyword evidence="7" id="KW-1185">Reference proteome</keyword>
<evidence type="ECO:0000256" key="3">
    <source>
        <dbReference type="ARBA" id="ARBA00023172"/>
    </source>
</evidence>
<evidence type="ECO:0000256" key="5">
    <source>
        <dbReference type="SAM" id="MobiDB-lite"/>
    </source>
</evidence>
<feature type="compositionally biased region" description="Polar residues" evidence="5">
    <location>
        <begin position="523"/>
        <end position="537"/>
    </location>
</feature>
<comment type="similarity">
    <text evidence="1">Belongs to the RAD52 family.</text>
</comment>
<protein>
    <submittedName>
        <fullName evidence="6">DNA repair protein rad52</fullName>
    </submittedName>
</protein>
<dbReference type="InterPro" id="IPR041247">
    <property type="entry name" value="Rad52_fam"/>
</dbReference>